<evidence type="ECO:0000256" key="3">
    <source>
        <dbReference type="ARBA" id="ARBA00023295"/>
    </source>
</evidence>
<dbReference type="GO" id="GO:0004565">
    <property type="term" value="F:beta-galactosidase activity"/>
    <property type="evidence" value="ECO:0007669"/>
    <property type="project" value="InterPro"/>
</dbReference>
<keyword evidence="2" id="KW-0378">Hydrolase</keyword>
<dbReference type="GO" id="GO:0009341">
    <property type="term" value="C:beta-galactosidase complex"/>
    <property type="evidence" value="ECO:0007669"/>
    <property type="project" value="InterPro"/>
</dbReference>
<dbReference type="Pfam" id="PF02449">
    <property type="entry name" value="Glyco_hydro_42"/>
    <property type="match status" value="1"/>
</dbReference>
<evidence type="ECO:0000256" key="1">
    <source>
        <dbReference type="ARBA" id="ARBA00009809"/>
    </source>
</evidence>
<evidence type="ECO:0000256" key="4">
    <source>
        <dbReference type="SAM" id="SignalP"/>
    </source>
</evidence>
<comment type="similarity">
    <text evidence="1">Belongs to the glycosyl hydrolase 35 family.</text>
</comment>
<evidence type="ECO:0000256" key="2">
    <source>
        <dbReference type="ARBA" id="ARBA00022801"/>
    </source>
</evidence>
<keyword evidence="3" id="KW-0326">Glycosidase</keyword>
<gene>
    <name evidence="7" type="ORF">DWW10_02695</name>
</gene>
<feature type="chain" id="PRO_5019453012" description="Glycosyl hydrolase family 35" evidence="4">
    <location>
        <begin position="33"/>
        <end position="587"/>
    </location>
</feature>
<evidence type="ECO:0000313" key="8">
    <source>
        <dbReference type="Proteomes" id="UP000283850"/>
    </source>
</evidence>
<name>A0A412YHV9_9BACE</name>
<keyword evidence="4" id="KW-0732">Signal</keyword>
<dbReference type="EMBL" id="QRZF01000002">
    <property type="protein sequence ID" value="RGV56999.1"/>
    <property type="molecule type" value="Genomic_DNA"/>
</dbReference>
<sequence length="587" mass="66393">MENISNQYQRQTMKNWILILVLSVMTVGQANAQKSTLQKQGTATQLVVDGKPFLILGGELGNSSAACTEDIERIFPKLQRMGLNTVLVPAYWDLIEPQEGQFDFTLTDKVIRQARQNDLKVIFLWFGAWKNSMSCYAPLWFKENYKKYPRAYTQKGKPLEIASAFSENVLQADNRAFSQWMEHVAAIDKEEGTVVMIQIENEIGMLEDARDYSKEANALFNAPVPTELMSYLQKNKKMLHPQMLEKWESQGSKKQGTWQEIFGADIYTDELFMAWHYARYVERMAQSARSIYNIPLFVNAAMNSRNRKPGEYPSAGPLAHLIDIWHCGAPSIDLLAPDLYDNGFTDWVAKYKLHNNPLFIPEIKLTDNNGVRAFYIFGEHDAIGISPFSIEGGSDSPNSPLVKSYRTLKEFMPLLAKHQGKGTMKGLLFDQENKERIIYQDDLKITCRHFFTLPWDARATDGSVWPEGGGVLLRLAPNEYIVAGSGIVIEFEKATENQAKVRALGEDGFAQAGGKGDKVISDGVINDKVMWKGARCGIGSVDEVKVNEDGTLSYIRRLNGDQDHQGRHVRISVGDFQILHVKLYEYK</sequence>
<comment type="caution">
    <text evidence="7">The sequence shown here is derived from an EMBL/GenBank/DDBJ whole genome shotgun (WGS) entry which is preliminary data.</text>
</comment>
<evidence type="ECO:0008006" key="9">
    <source>
        <dbReference type="Google" id="ProtNLM"/>
    </source>
</evidence>
<dbReference type="AlphaFoldDB" id="A0A412YHV9"/>
<reference evidence="7 8" key="1">
    <citation type="submission" date="2018-08" db="EMBL/GenBank/DDBJ databases">
        <title>A genome reference for cultivated species of the human gut microbiota.</title>
        <authorList>
            <person name="Zou Y."/>
            <person name="Xue W."/>
            <person name="Luo G."/>
        </authorList>
    </citation>
    <scope>NUCLEOTIDE SEQUENCE [LARGE SCALE GENOMIC DNA]</scope>
    <source>
        <strain evidence="7 8">AF14-32</strain>
    </source>
</reference>
<dbReference type="InterPro" id="IPR013529">
    <property type="entry name" value="Glyco_hydro_42_N"/>
</dbReference>
<evidence type="ECO:0000313" key="7">
    <source>
        <dbReference type="EMBL" id="RGV56999.1"/>
    </source>
</evidence>
<dbReference type="InterPro" id="IPR040719">
    <property type="entry name" value="DUF5597"/>
</dbReference>
<dbReference type="GO" id="GO:0005975">
    <property type="term" value="P:carbohydrate metabolic process"/>
    <property type="evidence" value="ECO:0007669"/>
    <property type="project" value="InterPro"/>
</dbReference>
<feature type="domain" description="DUF5597" evidence="6">
    <location>
        <begin position="402"/>
        <end position="570"/>
    </location>
</feature>
<dbReference type="Gene3D" id="2.60.220.20">
    <property type="entry name" value="putative beta-Galactosidase from caulobacter crescentus"/>
    <property type="match status" value="1"/>
</dbReference>
<proteinExistence type="inferred from homology"/>
<evidence type="ECO:0000259" key="5">
    <source>
        <dbReference type="Pfam" id="PF02449"/>
    </source>
</evidence>
<dbReference type="Gene3D" id="3.20.20.80">
    <property type="entry name" value="Glycosidases"/>
    <property type="match status" value="1"/>
</dbReference>
<feature type="signal peptide" evidence="4">
    <location>
        <begin position="1"/>
        <end position="32"/>
    </location>
</feature>
<organism evidence="7 8">
    <name type="scientific">Bacteroides intestinalis</name>
    <dbReference type="NCBI Taxonomy" id="329854"/>
    <lineage>
        <taxon>Bacteria</taxon>
        <taxon>Pseudomonadati</taxon>
        <taxon>Bacteroidota</taxon>
        <taxon>Bacteroidia</taxon>
        <taxon>Bacteroidales</taxon>
        <taxon>Bacteroidaceae</taxon>
        <taxon>Bacteroides</taxon>
    </lineage>
</organism>
<dbReference type="SUPFAM" id="SSF51445">
    <property type="entry name" value="(Trans)glycosidases"/>
    <property type="match status" value="1"/>
</dbReference>
<accession>A0A412YHV9</accession>
<feature type="domain" description="Glycoside hydrolase family 42 N-terminal" evidence="5">
    <location>
        <begin position="69"/>
        <end position="260"/>
    </location>
</feature>
<dbReference type="InterPro" id="IPR017853">
    <property type="entry name" value="GH"/>
</dbReference>
<dbReference type="Proteomes" id="UP000283850">
    <property type="component" value="Unassembled WGS sequence"/>
</dbReference>
<evidence type="ECO:0000259" key="6">
    <source>
        <dbReference type="Pfam" id="PF18120"/>
    </source>
</evidence>
<dbReference type="Pfam" id="PF18120">
    <property type="entry name" value="DUF5597"/>
    <property type="match status" value="1"/>
</dbReference>
<dbReference type="InterPro" id="IPR001944">
    <property type="entry name" value="Glycoside_Hdrlase_35"/>
</dbReference>
<protein>
    <recommendedName>
        <fullName evidence="9">Glycosyl hydrolase family 35</fullName>
    </recommendedName>
</protein>
<dbReference type="PANTHER" id="PTHR23421">
    <property type="entry name" value="BETA-GALACTOSIDASE RELATED"/>
    <property type="match status" value="1"/>
</dbReference>